<proteinExistence type="predicted"/>
<reference evidence="3" key="2">
    <citation type="submission" date="2015-01" db="EMBL/GenBank/DDBJ databases">
        <title>Evolutionary Origins and Diversification of the Mycorrhizal Mutualists.</title>
        <authorList>
            <consortium name="DOE Joint Genome Institute"/>
            <consortium name="Mycorrhizal Genomics Consortium"/>
            <person name="Kohler A."/>
            <person name="Kuo A."/>
            <person name="Nagy L.G."/>
            <person name="Floudas D."/>
            <person name="Copeland A."/>
            <person name="Barry K.W."/>
            <person name="Cichocki N."/>
            <person name="Veneault-Fourrey C."/>
            <person name="LaButti K."/>
            <person name="Lindquist E.A."/>
            <person name="Lipzen A."/>
            <person name="Lundell T."/>
            <person name="Morin E."/>
            <person name="Murat C."/>
            <person name="Riley R."/>
            <person name="Ohm R."/>
            <person name="Sun H."/>
            <person name="Tunlid A."/>
            <person name="Henrissat B."/>
            <person name="Grigoriev I.V."/>
            <person name="Hibbett D.S."/>
            <person name="Martin F."/>
        </authorList>
    </citation>
    <scope>NUCLEOTIDE SEQUENCE [LARGE SCALE GENOMIC DNA]</scope>
    <source>
        <strain evidence="3">Ve08.2h10</strain>
    </source>
</reference>
<keyword evidence="3" id="KW-1185">Reference proteome</keyword>
<feature type="region of interest" description="Disordered" evidence="1">
    <location>
        <begin position="158"/>
        <end position="246"/>
    </location>
</feature>
<evidence type="ECO:0000256" key="1">
    <source>
        <dbReference type="SAM" id="MobiDB-lite"/>
    </source>
</evidence>
<evidence type="ECO:0008006" key="4">
    <source>
        <dbReference type="Google" id="ProtNLM"/>
    </source>
</evidence>
<reference evidence="2 3" key="1">
    <citation type="submission" date="2014-04" db="EMBL/GenBank/DDBJ databases">
        <authorList>
            <consortium name="DOE Joint Genome Institute"/>
            <person name="Kuo A."/>
            <person name="Kohler A."/>
            <person name="Jargeat P."/>
            <person name="Nagy L.G."/>
            <person name="Floudas D."/>
            <person name="Copeland A."/>
            <person name="Barry K.W."/>
            <person name="Cichocki N."/>
            <person name="Veneault-Fourrey C."/>
            <person name="LaButti K."/>
            <person name="Lindquist E.A."/>
            <person name="Lipzen A."/>
            <person name="Lundell T."/>
            <person name="Morin E."/>
            <person name="Murat C."/>
            <person name="Sun H."/>
            <person name="Tunlid A."/>
            <person name="Henrissat B."/>
            <person name="Grigoriev I.V."/>
            <person name="Hibbett D.S."/>
            <person name="Martin F."/>
            <person name="Nordberg H.P."/>
            <person name="Cantor M.N."/>
            <person name="Hua S.X."/>
        </authorList>
    </citation>
    <scope>NUCLEOTIDE SEQUENCE [LARGE SCALE GENOMIC DNA]</scope>
    <source>
        <strain evidence="2 3">Ve08.2h10</strain>
    </source>
</reference>
<organism evidence="2 3">
    <name type="scientific">Paxillus rubicundulus Ve08.2h10</name>
    <dbReference type="NCBI Taxonomy" id="930991"/>
    <lineage>
        <taxon>Eukaryota</taxon>
        <taxon>Fungi</taxon>
        <taxon>Dikarya</taxon>
        <taxon>Basidiomycota</taxon>
        <taxon>Agaricomycotina</taxon>
        <taxon>Agaricomycetes</taxon>
        <taxon>Agaricomycetidae</taxon>
        <taxon>Boletales</taxon>
        <taxon>Paxilineae</taxon>
        <taxon>Paxillaceae</taxon>
        <taxon>Paxillus</taxon>
    </lineage>
</organism>
<dbReference type="STRING" id="930991.A0A0D0D1L3"/>
<sequence length="356" mass="39103">MSSTTVYRRQSMAQLYEKLRAQDDEDDMAWLAQFSPEDKYDEPYVPVVASPAALSTISSESTSESSPSTQCSQVYQHSPSESSDDGLCSDSDSDVDPEPLSLDLHHPDFEPPAYTSLIFLSITSSPVSQVASPVVTTHAPASSIAMRRTTRSARTFLTVGDPPALSSDEGEDAHAKSDGDATEDEYMPSPTINPGKRHRSLRSAAAIPSSSASSRKRGLENVAPPAKRPRQSPLPRNTQATQGVIPGSAAKNPWACPYCKWVQRNHRTPDLKRHIRTHTRLQRPAQWVCCGVPLGDAKNYNLPEDARPFVWEGETMVGGCGKEFSRRDALKRHLDNDHITCVGNFSVFANIYEDDD</sequence>
<feature type="compositionally biased region" description="Polar residues" evidence="1">
    <location>
        <begin position="70"/>
        <end position="79"/>
    </location>
</feature>
<evidence type="ECO:0000313" key="3">
    <source>
        <dbReference type="Proteomes" id="UP000054538"/>
    </source>
</evidence>
<feature type="region of interest" description="Disordered" evidence="1">
    <location>
        <begin position="53"/>
        <end position="107"/>
    </location>
</feature>
<dbReference type="AlphaFoldDB" id="A0A0D0D1L3"/>
<feature type="compositionally biased region" description="Low complexity" evidence="1">
    <location>
        <begin position="202"/>
        <end position="213"/>
    </location>
</feature>
<dbReference type="OrthoDB" id="8922241at2759"/>
<protein>
    <recommendedName>
        <fullName evidence="4">C2H2-type domain-containing protein</fullName>
    </recommendedName>
</protein>
<dbReference type="Proteomes" id="UP000054538">
    <property type="component" value="Unassembled WGS sequence"/>
</dbReference>
<feature type="compositionally biased region" description="Low complexity" evidence="1">
    <location>
        <begin position="55"/>
        <end position="69"/>
    </location>
</feature>
<dbReference type="HOGENOM" id="CLU_059784_0_0_1"/>
<accession>A0A0D0D1L3</accession>
<dbReference type="InParanoid" id="A0A0D0D1L3"/>
<dbReference type="Gene3D" id="3.30.160.60">
    <property type="entry name" value="Classic Zinc Finger"/>
    <property type="match status" value="1"/>
</dbReference>
<gene>
    <name evidence="2" type="ORF">PAXRUDRAFT_36790</name>
</gene>
<evidence type="ECO:0000313" key="2">
    <source>
        <dbReference type="EMBL" id="KIK77436.1"/>
    </source>
</evidence>
<dbReference type="EMBL" id="KN826988">
    <property type="protein sequence ID" value="KIK77436.1"/>
    <property type="molecule type" value="Genomic_DNA"/>
</dbReference>
<name>A0A0D0D1L3_9AGAM</name>